<protein>
    <submittedName>
        <fullName evidence="2">Uncharacterized protein</fullName>
    </submittedName>
</protein>
<dbReference type="EMBL" id="CM001881">
    <property type="protein sequence ID" value="EOY22093.1"/>
    <property type="molecule type" value="Genomic_DNA"/>
</dbReference>
<accession>A0A061FYF9</accession>
<feature type="compositionally biased region" description="Basic and acidic residues" evidence="1">
    <location>
        <begin position="16"/>
        <end position="26"/>
    </location>
</feature>
<dbReference type="Gramene" id="EOY22093">
    <property type="protein sequence ID" value="EOY22093"/>
    <property type="gene ID" value="TCM_014287"/>
</dbReference>
<keyword evidence="3" id="KW-1185">Reference proteome</keyword>
<evidence type="ECO:0000313" key="3">
    <source>
        <dbReference type="Proteomes" id="UP000026915"/>
    </source>
</evidence>
<dbReference type="AlphaFoldDB" id="A0A061FYF9"/>
<name>A0A061FYF9_THECC</name>
<evidence type="ECO:0000256" key="1">
    <source>
        <dbReference type="SAM" id="MobiDB-lite"/>
    </source>
</evidence>
<sequence>MMQLLLSYSQRKRPRQTLEEEEKRKAKSMEKCVLPASIIQKVRSSTESKLHLQLSVRNANPHVHARKHSLCSRRYGRRPTRVTLSACNP</sequence>
<reference evidence="2 3" key="1">
    <citation type="journal article" date="2013" name="Genome Biol.">
        <title>The genome sequence of the most widely cultivated cacao type and its use to identify candidate genes regulating pod color.</title>
        <authorList>
            <person name="Motamayor J.C."/>
            <person name="Mockaitis K."/>
            <person name="Schmutz J."/>
            <person name="Haiminen N."/>
            <person name="Iii D.L."/>
            <person name="Cornejo O."/>
            <person name="Findley S.D."/>
            <person name="Zheng P."/>
            <person name="Utro F."/>
            <person name="Royaert S."/>
            <person name="Saski C."/>
            <person name="Jenkins J."/>
            <person name="Podicheti R."/>
            <person name="Zhao M."/>
            <person name="Scheffler B.E."/>
            <person name="Stack J.C."/>
            <person name="Feltus F.A."/>
            <person name="Mustiga G.M."/>
            <person name="Amores F."/>
            <person name="Phillips W."/>
            <person name="Marelli J.P."/>
            <person name="May G.D."/>
            <person name="Shapiro H."/>
            <person name="Ma J."/>
            <person name="Bustamante C.D."/>
            <person name="Schnell R.J."/>
            <person name="Main D."/>
            <person name="Gilbert D."/>
            <person name="Parida L."/>
            <person name="Kuhn D.N."/>
        </authorList>
    </citation>
    <scope>NUCLEOTIDE SEQUENCE [LARGE SCALE GENOMIC DNA]</scope>
    <source>
        <strain evidence="3">cv. Matina 1-6</strain>
    </source>
</reference>
<proteinExistence type="predicted"/>
<gene>
    <name evidence="2" type="ORF">TCM_014287</name>
</gene>
<organism evidence="2 3">
    <name type="scientific">Theobroma cacao</name>
    <name type="common">Cacao</name>
    <name type="synonym">Cocoa</name>
    <dbReference type="NCBI Taxonomy" id="3641"/>
    <lineage>
        <taxon>Eukaryota</taxon>
        <taxon>Viridiplantae</taxon>
        <taxon>Streptophyta</taxon>
        <taxon>Embryophyta</taxon>
        <taxon>Tracheophyta</taxon>
        <taxon>Spermatophyta</taxon>
        <taxon>Magnoliopsida</taxon>
        <taxon>eudicotyledons</taxon>
        <taxon>Gunneridae</taxon>
        <taxon>Pentapetalae</taxon>
        <taxon>rosids</taxon>
        <taxon>malvids</taxon>
        <taxon>Malvales</taxon>
        <taxon>Malvaceae</taxon>
        <taxon>Byttnerioideae</taxon>
        <taxon>Theobroma</taxon>
    </lineage>
</organism>
<dbReference type="HOGENOM" id="CLU_2459199_0_0_1"/>
<dbReference type="InParanoid" id="A0A061FYF9"/>
<dbReference type="Proteomes" id="UP000026915">
    <property type="component" value="Chromosome 3"/>
</dbReference>
<evidence type="ECO:0000313" key="2">
    <source>
        <dbReference type="EMBL" id="EOY22093.1"/>
    </source>
</evidence>
<feature type="region of interest" description="Disordered" evidence="1">
    <location>
        <begin position="1"/>
        <end position="26"/>
    </location>
</feature>